<reference evidence="12 13" key="1">
    <citation type="submission" date="2018-11" db="EMBL/GenBank/DDBJ databases">
        <authorList>
            <consortium name="Pathogen Informatics"/>
        </authorList>
    </citation>
    <scope>NUCLEOTIDE SEQUENCE [LARGE SCALE GENOMIC DNA]</scope>
</reference>
<dbReference type="SMART" id="SM01197">
    <property type="entry name" value="FANCL_C"/>
    <property type="match status" value="1"/>
</dbReference>
<evidence type="ECO:0000259" key="11">
    <source>
        <dbReference type="PROSITE" id="PS50089"/>
    </source>
</evidence>
<dbReference type="InterPro" id="IPR013083">
    <property type="entry name" value="Znf_RING/FYVE/PHD"/>
</dbReference>
<dbReference type="InterPro" id="IPR001841">
    <property type="entry name" value="Znf_RING"/>
</dbReference>
<evidence type="ECO:0000256" key="8">
    <source>
        <dbReference type="PROSITE-ProRule" id="PRU00175"/>
    </source>
</evidence>
<feature type="transmembrane region" description="Helical" evidence="10">
    <location>
        <begin position="457"/>
        <end position="479"/>
    </location>
</feature>
<evidence type="ECO:0000256" key="5">
    <source>
        <dbReference type="ARBA" id="ARBA00022833"/>
    </source>
</evidence>
<dbReference type="SMART" id="SM00184">
    <property type="entry name" value="RING"/>
    <property type="match status" value="1"/>
</dbReference>
<proteinExistence type="predicted"/>
<evidence type="ECO:0000256" key="1">
    <source>
        <dbReference type="ARBA" id="ARBA00004141"/>
    </source>
</evidence>
<evidence type="ECO:0000313" key="12">
    <source>
        <dbReference type="EMBL" id="VDK89120.1"/>
    </source>
</evidence>
<feature type="transmembrane region" description="Helical" evidence="10">
    <location>
        <begin position="318"/>
        <end position="341"/>
    </location>
</feature>
<evidence type="ECO:0000256" key="10">
    <source>
        <dbReference type="SAM" id="Phobius"/>
    </source>
</evidence>
<dbReference type="Pfam" id="PF13639">
    <property type="entry name" value="zf-RING_2"/>
    <property type="match status" value="1"/>
</dbReference>
<evidence type="ECO:0000256" key="3">
    <source>
        <dbReference type="ARBA" id="ARBA00022723"/>
    </source>
</evidence>
<keyword evidence="2 10" id="KW-0812">Transmembrane</keyword>
<organism evidence="12 13">
    <name type="scientific">Dibothriocephalus latus</name>
    <name type="common">Fish tapeworm</name>
    <name type="synonym">Diphyllobothrium latum</name>
    <dbReference type="NCBI Taxonomy" id="60516"/>
    <lineage>
        <taxon>Eukaryota</taxon>
        <taxon>Metazoa</taxon>
        <taxon>Spiralia</taxon>
        <taxon>Lophotrochozoa</taxon>
        <taxon>Platyhelminthes</taxon>
        <taxon>Cestoda</taxon>
        <taxon>Eucestoda</taxon>
        <taxon>Diphyllobothriidea</taxon>
        <taxon>Diphyllobothriidae</taxon>
        <taxon>Dibothriocephalus</taxon>
    </lineage>
</organism>
<dbReference type="PANTHER" id="PTHR45969:SF69">
    <property type="entry name" value="FINGER DOMAIN PROTEIN, PUTATIVE (AFU_ORTHOLOGUE AFUA_3G12190)-RELATED"/>
    <property type="match status" value="1"/>
</dbReference>
<feature type="transmembrane region" description="Helical" evidence="10">
    <location>
        <begin position="142"/>
        <end position="161"/>
    </location>
</feature>
<feature type="transmembrane region" description="Helical" evidence="10">
    <location>
        <begin position="591"/>
        <end position="615"/>
    </location>
</feature>
<keyword evidence="5" id="KW-0862">Zinc</keyword>
<evidence type="ECO:0000256" key="4">
    <source>
        <dbReference type="ARBA" id="ARBA00022771"/>
    </source>
</evidence>
<gene>
    <name evidence="12" type="ORF">DILT_LOCUS4327</name>
</gene>
<dbReference type="Proteomes" id="UP000281553">
    <property type="component" value="Unassembled WGS sequence"/>
</dbReference>
<evidence type="ECO:0000256" key="7">
    <source>
        <dbReference type="ARBA" id="ARBA00023136"/>
    </source>
</evidence>
<feature type="transmembrane region" description="Helical" evidence="10">
    <location>
        <begin position="553"/>
        <end position="571"/>
    </location>
</feature>
<feature type="transmembrane region" description="Helical" evidence="10">
    <location>
        <begin position="708"/>
        <end position="726"/>
    </location>
</feature>
<accession>A0A3P6UBV9</accession>
<name>A0A3P6UBV9_DIBLA</name>
<feature type="transmembrane region" description="Helical" evidence="10">
    <location>
        <begin position="371"/>
        <end position="393"/>
    </location>
</feature>
<dbReference type="PROSITE" id="PS50089">
    <property type="entry name" value="ZF_RING_2"/>
    <property type="match status" value="1"/>
</dbReference>
<dbReference type="AlphaFoldDB" id="A0A3P6UBV9"/>
<dbReference type="SUPFAM" id="SSF57850">
    <property type="entry name" value="RING/U-box"/>
    <property type="match status" value="1"/>
</dbReference>
<evidence type="ECO:0000256" key="2">
    <source>
        <dbReference type="ARBA" id="ARBA00022692"/>
    </source>
</evidence>
<feature type="region of interest" description="Disordered" evidence="9">
    <location>
        <begin position="42"/>
        <end position="63"/>
    </location>
</feature>
<dbReference type="Pfam" id="PF13705">
    <property type="entry name" value="TRC8_N"/>
    <property type="match status" value="1"/>
</dbReference>
<dbReference type="GO" id="GO:0061630">
    <property type="term" value="F:ubiquitin protein ligase activity"/>
    <property type="evidence" value="ECO:0007669"/>
    <property type="project" value="TreeGrafter"/>
</dbReference>
<comment type="subcellular location">
    <subcellularLocation>
        <location evidence="1">Membrane</location>
        <topology evidence="1">Multi-pass membrane protein</topology>
    </subcellularLocation>
</comment>
<dbReference type="GO" id="GO:0016567">
    <property type="term" value="P:protein ubiquitination"/>
    <property type="evidence" value="ECO:0007669"/>
    <property type="project" value="TreeGrafter"/>
</dbReference>
<keyword evidence="6 10" id="KW-1133">Transmembrane helix</keyword>
<dbReference type="PANTHER" id="PTHR45969">
    <property type="entry name" value="RING ZINC FINGER PROTEIN-RELATED"/>
    <property type="match status" value="1"/>
</dbReference>
<keyword evidence="3" id="KW-0479">Metal-binding</keyword>
<feature type="domain" description="RING-type" evidence="11">
    <location>
        <begin position="785"/>
        <end position="825"/>
    </location>
</feature>
<keyword evidence="13" id="KW-1185">Reference proteome</keyword>
<feature type="compositionally biased region" description="Basic and acidic residues" evidence="9">
    <location>
        <begin position="46"/>
        <end position="57"/>
    </location>
</feature>
<feature type="transmembrane region" description="Helical" evidence="10">
    <location>
        <begin position="222"/>
        <end position="242"/>
    </location>
</feature>
<sequence length="855" mass="96398">MDEVEISSKVNNRDDCRLLAAMADLKDVSQCKYVVRTSTRSLGSPEKYDSENIHDNPKGNGGKRNFTMQIYGRHITTPSSDCAAFNVLDSNSPHPLNIAAAGPRLFRLFTDLDLIPEASTESGEGFFTLFAIACVLDRRSNITLALMCCPFVLTLIAYIIFVRRLNDIISKPTVWHTPTILASLFPLPFLGYLTSFTCFRLLAYKDPLPRSNPASTIAVRNALRTAITLCMIFLPAFLYLSAHKLSDTVELLMHSPLGSCVPQANFSRTCQAVCTYFNLLVKSPAAVDERVWRQYAPCMLYHSASKVIYQEIFSFPQIFLSVYMSLIVLALLMSGLWSHLLRRIDEQWRYLSTEPFEYLHMHWVRLEVPKVFLLFWLIKLVLVLVLGATFWPIDATVVELVSRPIEGREAPMRYSLNFTFLGTYANEHSLPLSTWSCFESRLLTGVLALGSETWTSVYGAAVFLGLLSAFLVKVLAFFVDPLGETTAQLAETAEADPVAANPWAPIEDQLQNNNHIEVTAIELLNNTGWSCVVLFAFLAIQYDLPNLSIHQRVFCFMHLFIVMGFTCIYPVESLVKAILLRLGIPGQESSWLDHLIPLTFCGLMFAVSGCVFVYFPTWLSYLPHTGRGYQFLAEVSGTSTEGALKPPAIFSAYSSYAQRLRTYLCGGQLLLDVTCTLIEYLLHQVHKRRPNWTGFGTLLAATRLTNIFINYLISLLSVLIILWLIFYESFGVCRVFILVVHVSCVLYPATYRGLSWLRWRFLFSRSLSQIPSPTEEELEINADDCPICFSAMTVNDAKLTRCGHVYHTDCLSQWMRRQSFCPVCNSDLFSSSVKRTRILTSAAHQARPEDTPEAS</sequence>
<feature type="transmembrane region" description="Helical" evidence="10">
    <location>
        <begin position="732"/>
        <end position="751"/>
    </location>
</feature>
<evidence type="ECO:0000256" key="9">
    <source>
        <dbReference type="SAM" id="MobiDB-lite"/>
    </source>
</evidence>
<dbReference type="EMBL" id="UYRU01045272">
    <property type="protein sequence ID" value="VDK89120.1"/>
    <property type="molecule type" value="Genomic_DNA"/>
</dbReference>
<dbReference type="InterPro" id="IPR025754">
    <property type="entry name" value="TRC8_N_dom"/>
</dbReference>
<dbReference type="GO" id="GO:0008270">
    <property type="term" value="F:zinc ion binding"/>
    <property type="evidence" value="ECO:0007669"/>
    <property type="project" value="UniProtKB-KW"/>
</dbReference>
<keyword evidence="4 8" id="KW-0863">Zinc-finger</keyword>
<dbReference type="OrthoDB" id="4348522at2759"/>
<dbReference type="GO" id="GO:0016020">
    <property type="term" value="C:membrane"/>
    <property type="evidence" value="ECO:0007669"/>
    <property type="project" value="UniProtKB-SubCell"/>
</dbReference>
<dbReference type="Gene3D" id="3.30.40.10">
    <property type="entry name" value="Zinc/RING finger domain, C3HC4 (zinc finger)"/>
    <property type="match status" value="1"/>
</dbReference>
<evidence type="ECO:0000313" key="13">
    <source>
        <dbReference type="Proteomes" id="UP000281553"/>
    </source>
</evidence>
<keyword evidence="7 10" id="KW-0472">Membrane</keyword>
<evidence type="ECO:0000256" key="6">
    <source>
        <dbReference type="ARBA" id="ARBA00022989"/>
    </source>
</evidence>
<feature type="transmembrane region" description="Helical" evidence="10">
    <location>
        <begin position="181"/>
        <end position="202"/>
    </location>
</feature>
<protein>
    <recommendedName>
        <fullName evidence="11">RING-type domain-containing protein</fullName>
    </recommendedName>
</protein>